<evidence type="ECO:0000256" key="8">
    <source>
        <dbReference type="ARBA" id="ARBA00022801"/>
    </source>
</evidence>
<dbReference type="Pfam" id="PF03167">
    <property type="entry name" value="UDG"/>
    <property type="match status" value="1"/>
</dbReference>
<dbReference type="NCBIfam" id="TIGR00758">
    <property type="entry name" value="UDG_fam4"/>
    <property type="match status" value="1"/>
</dbReference>
<keyword evidence="6" id="KW-0479">Metal-binding</keyword>
<keyword evidence="11" id="KW-0234">DNA repair</keyword>
<evidence type="ECO:0000256" key="5">
    <source>
        <dbReference type="ARBA" id="ARBA00022485"/>
    </source>
</evidence>
<dbReference type="HOGENOM" id="CLU_044815_1_3_2"/>
<keyword evidence="9" id="KW-0408">Iron</keyword>
<evidence type="ECO:0000256" key="10">
    <source>
        <dbReference type="ARBA" id="ARBA00023014"/>
    </source>
</evidence>
<feature type="domain" description="Uracil-DNA glycosylase-like" evidence="12">
    <location>
        <begin position="62"/>
        <end position="207"/>
    </location>
</feature>
<dbReference type="EC" id="3.2.2.27" evidence="3"/>
<dbReference type="SMART" id="SM00986">
    <property type="entry name" value="UDG"/>
    <property type="match status" value="1"/>
</dbReference>
<proteinExistence type="inferred from homology"/>
<keyword evidence="8" id="KW-0378">Hydrolase</keyword>
<keyword evidence="10" id="KW-0411">Iron-sulfur</keyword>
<evidence type="ECO:0000256" key="9">
    <source>
        <dbReference type="ARBA" id="ARBA00023004"/>
    </source>
</evidence>
<dbReference type="InterPro" id="IPR005273">
    <property type="entry name" value="Ura-DNA_glyco_family4"/>
</dbReference>
<comment type="similarity">
    <text evidence="2">Belongs to the uracil-DNA glycosylase (UDG) superfamily. Type 4 (UDGa) family.</text>
</comment>
<dbReference type="PANTHER" id="PTHR33693:SF1">
    <property type="entry name" value="TYPE-4 URACIL-DNA GLYCOSYLASE"/>
    <property type="match status" value="1"/>
</dbReference>
<dbReference type="InterPro" id="IPR005122">
    <property type="entry name" value="Uracil-DNA_glycosylase-like"/>
</dbReference>
<dbReference type="SMART" id="SM00987">
    <property type="entry name" value="UreE_C"/>
    <property type="match status" value="1"/>
</dbReference>
<dbReference type="Proteomes" id="UP000000758">
    <property type="component" value="Chromosome"/>
</dbReference>
<dbReference type="GO" id="GO:0046872">
    <property type="term" value="F:metal ion binding"/>
    <property type="evidence" value="ECO:0007669"/>
    <property type="project" value="UniProtKB-KW"/>
</dbReference>
<dbReference type="Gene3D" id="3.40.470.10">
    <property type="entry name" value="Uracil-DNA glycosylase-like domain"/>
    <property type="match status" value="1"/>
</dbReference>
<evidence type="ECO:0000313" key="14">
    <source>
        <dbReference type="Proteomes" id="UP000000758"/>
    </source>
</evidence>
<dbReference type="AlphaFoldDB" id="A0RV64"/>
<dbReference type="STRING" id="414004.CENSYa_0598"/>
<dbReference type="EnsemblBacteria" id="ABK77231">
    <property type="protein sequence ID" value="ABK77231"/>
    <property type="gene ID" value="CENSYa_0598"/>
</dbReference>
<protein>
    <recommendedName>
        <fullName evidence="4">Type-4 uracil-DNA glycosylase</fullName>
        <ecNumber evidence="3">3.2.2.27</ecNumber>
    </recommendedName>
</protein>
<dbReference type="InterPro" id="IPR036895">
    <property type="entry name" value="Uracil-DNA_glycosylase-like_sf"/>
</dbReference>
<evidence type="ECO:0000256" key="4">
    <source>
        <dbReference type="ARBA" id="ARBA00019403"/>
    </source>
</evidence>
<evidence type="ECO:0000256" key="2">
    <source>
        <dbReference type="ARBA" id="ARBA00006521"/>
    </source>
</evidence>
<keyword evidence="13" id="KW-0548">Nucleotidyltransferase</keyword>
<evidence type="ECO:0000259" key="12">
    <source>
        <dbReference type="SMART" id="SM00986"/>
    </source>
</evidence>
<keyword evidence="13" id="KW-0808">Transferase</keyword>
<evidence type="ECO:0000313" key="13">
    <source>
        <dbReference type="EMBL" id="ABK77231.1"/>
    </source>
</evidence>
<dbReference type="KEGG" id="csy:CENSYa_0598"/>
<keyword evidence="7" id="KW-0227">DNA damage</keyword>
<accession>A0RV64</accession>
<sequence>MSPALDTFCVTCPQLNRARPVCTFIGARIIHRMVDGPLGGIAARVSVCTRCGLCEGRTNAVPGTGPASARAILVGEAPGREEDLQGKPFVGGAGRVLDKELERAGIPRSTVYITNVVKCRPPKNRVPSDEERDACIEYLKEEISVINPRIVCILGATALRSLLGLGGITGIRGTIINQDNTDYLVSLHPAATMYRRDLLPAFRRDMKKLAGMILST</sequence>
<evidence type="ECO:0000256" key="6">
    <source>
        <dbReference type="ARBA" id="ARBA00022723"/>
    </source>
</evidence>
<dbReference type="CDD" id="cd10030">
    <property type="entry name" value="UDG-F4_TTUDGA_SPO1dp_like"/>
    <property type="match status" value="1"/>
</dbReference>
<evidence type="ECO:0000256" key="7">
    <source>
        <dbReference type="ARBA" id="ARBA00022763"/>
    </source>
</evidence>
<dbReference type="PANTHER" id="PTHR33693">
    <property type="entry name" value="TYPE-5 URACIL-DNA GLYCOSYLASE"/>
    <property type="match status" value="1"/>
</dbReference>
<evidence type="ECO:0000256" key="11">
    <source>
        <dbReference type="ARBA" id="ARBA00023204"/>
    </source>
</evidence>
<evidence type="ECO:0000256" key="1">
    <source>
        <dbReference type="ARBA" id="ARBA00001400"/>
    </source>
</evidence>
<comment type="catalytic activity">
    <reaction evidence="1">
        <text>Hydrolyzes single-stranded DNA or mismatched double-stranded DNA and polynucleotides, releasing free uracil.</text>
        <dbReference type="EC" id="3.2.2.27"/>
    </reaction>
</comment>
<dbReference type="EMBL" id="DP000238">
    <property type="protein sequence ID" value="ABK77231.1"/>
    <property type="molecule type" value="Genomic_DNA"/>
</dbReference>
<evidence type="ECO:0000256" key="3">
    <source>
        <dbReference type="ARBA" id="ARBA00012030"/>
    </source>
</evidence>
<reference evidence="13 14" key="1">
    <citation type="journal article" date="2006" name="Proc. Natl. Acad. Sci. U.S.A.">
        <title>Genomic analysis of the uncultivated marine crenarchaeote Cenarchaeum symbiosum.</title>
        <authorList>
            <person name="Hallam S.J."/>
            <person name="Konstantinidis K.T."/>
            <person name="Putnam N."/>
            <person name="Schleper C."/>
            <person name="Watanabe Y."/>
            <person name="Sugahara J."/>
            <person name="Preston C."/>
            <person name="de la Torre J."/>
            <person name="Richardson P.M."/>
            <person name="DeLong E.F."/>
        </authorList>
    </citation>
    <scope>NUCLEOTIDE SEQUENCE [LARGE SCALE GENOMIC DNA]</scope>
    <source>
        <strain evidence="14">A</strain>
    </source>
</reference>
<gene>
    <name evidence="13" type="ordered locus">CENSYa_0598</name>
</gene>
<organism evidence="13 14">
    <name type="scientific">Cenarchaeum symbiosum (strain A)</name>
    <dbReference type="NCBI Taxonomy" id="414004"/>
    <lineage>
        <taxon>Archaea</taxon>
        <taxon>Nitrososphaerota</taxon>
        <taxon>Candidatus Cenarchaeales</taxon>
        <taxon>Candidatus Cenarchaeaceae</taxon>
        <taxon>Candidatus Cenarchaeum</taxon>
    </lineage>
</organism>
<dbReference type="PATRIC" id="fig|414004.10.peg.547"/>
<dbReference type="GO" id="GO:0004844">
    <property type="term" value="F:uracil DNA N-glycosylase activity"/>
    <property type="evidence" value="ECO:0007669"/>
    <property type="project" value="UniProtKB-EC"/>
</dbReference>
<name>A0RV64_CENSY</name>
<dbReference type="GO" id="GO:0006281">
    <property type="term" value="P:DNA repair"/>
    <property type="evidence" value="ECO:0007669"/>
    <property type="project" value="UniProtKB-KW"/>
</dbReference>
<dbReference type="SUPFAM" id="SSF52141">
    <property type="entry name" value="Uracil-DNA glycosylase-like"/>
    <property type="match status" value="1"/>
</dbReference>
<keyword evidence="14" id="KW-1185">Reference proteome</keyword>
<keyword evidence="5" id="KW-0004">4Fe-4S</keyword>
<dbReference type="GO" id="GO:0051539">
    <property type="term" value="F:4 iron, 4 sulfur cluster binding"/>
    <property type="evidence" value="ECO:0007669"/>
    <property type="project" value="UniProtKB-KW"/>
</dbReference>
<dbReference type="GO" id="GO:0016779">
    <property type="term" value="F:nucleotidyltransferase activity"/>
    <property type="evidence" value="ECO:0007669"/>
    <property type="project" value="UniProtKB-KW"/>
</dbReference>
<dbReference type="InterPro" id="IPR051536">
    <property type="entry name" value="UDG_Type-4/5"/>
</dbReference>